<evidence type="ECO:0000313" key="3">
    <source>
        <dbReference type="EMBL" id="QJI03369.1"/>
    </source>
</evidence>
<proteinExistence type="predicted"/>
<reference evidence="1" key="1">
    <citation type="submission" date="2020-03" db="EMBL/GenBank/DDBJ databases">
        <title>The deep terrestrial virosphere.</title>
        <authorList>
            <person name="Holmfeldt K."/>
            <person name="Nilsson E."/>
            <person name="Simone D."/>
            <person name="Lopez-Fernandez M."/>
            <person name="Wu X."/>
            <person name="de Brujin I."/>
            <person name="Lundin D."/>
            <person name="Andersson A."/>
            <person name="Bertilsson S."/>
            <person name="Dopson M."/>
        </authorList>
    </citation>
    <scope>NUCLEOTIDE SEQUENCE</scope>
    <source>
        <strain evidence="2">MM415B02428</strain>
        <strain evidence="1">TM448A03507</strain>
        <strain evidence="3">TM448B04466</strain>
    </source>
</reference>
<evidence type="ECO:0000313" key="1">
    <source>
        <dbReference type="EMBL" id="QJA53423.1"/>
    </source>
</evidence>
<accession>A0A6H1ZZQ6</accession>
<dbReference type="EMBL" id="MT142896">
    <property type="protein sequence ID" value="QJA90191.1"/>
    <property type="molecule type" value="Genomic_DNA"/>
</dbReference>
<dbReference type="EMBL" id="MT145081">
    <property type="protein sequence ID" value="QJI03369.1"/>
    <property type="molecule type" value="Genomic_DNA"/>
</dbReference>
<protein>
    <submittedName>
        <fullName evidence="1">Uncharacterized protein</fullName>
    </submittedName>
</protein>
<organism evidence="1">
    <name type="scientific">viral metagenome</name>
    <dbReference type="NCBI Taxonomy" id="1070528"/>
    <lineage>
        <taxon>unclassified sequences</taxon>
        <taxon>metagenomes</taxon>
        <taxon>organismal metagenomes</taxon>
    </lineage>
</organism>
<gene>
    <name evidence="2" type="ORF">MM415B02428_0012</name>
    <name evidence="1" type="ORF">TM448A03507_0012</name>
    <name evidence="3" type="ORF">TM448B04466_0014</name>
</gene>
<evidence type="ECO:0000313" key="2">
    <source>
        <dbReference type="EMBL" id="QJA90191.1"/>
    </source>
</evidence>
<dbReference type="AlphaFoldDB" id="A0A6H1ZZQ6"/>
<sequence length="71" mass="8394">MKKIKYCPECGHYLDEFEYGEKFCKKCGNELTERDPKMLVRVEFESGGRFYPDSITLKDFFSIVKKQGLIE</sequence>
<name>A0A6H1ZZQ6_9ZZZZ</name>
<dbReference type="EMBL" id="MT144420">
    <property type="protein sequence ID" value="QJA53423.1"/>
    <property type="molecule type" value="Genomic_DNA"/>
</dbReference>